<evidence type="ECO:0000313" key="9">
    <source>
        <dbReference type="Proteomes" id="UP000332515"/>
    </source>
</evidence>
<feature type="transmembrane region" description="Helical" evidence="7">
    <location>
        <begin position="60"/>
        <end position="80"/>
    </location>
</feature>
<evidence type="ECO:0000256" key="4">
    <source>
        <dbReference type="ARBA" id="ARBA00022692"/>
    </source>
</evidence>
<evidence type="ECO:0000256" key="2">
    <source>
        <dbReference type="ARBA" id="ARBA00011006"/>
    </source>
</evidence>
<reference evidence="8 9" key="1">
    <citation type="submission" date="2019-09" db="EMBL/GenBank/DDBJ databases">
        <title>Segnochrobactrum spirostomi gen. nov., sp. nov., isolated from the ciliate Spirostomum cf. yagiui and description of a novel family, Segnochrobactraceae fam. nov. within the order Rhizobiales of the class Alphaproteobacteria.</title>
        <authorList>
            <person name="Akter S."/>
            <person name="Shazib S.U.A."/>
            <person name="Shin M.K."/>
        </authorList>
    </citation>
    <scope>NUCLEOTIDE SEQUENCE [LARGE SCALE GENOMIC DNA]</scope>
    <source>
        <strain evidence="8 9">Sp-1</strain>
    </source>
</reference>
<comment type="subcellular location">
    <subcellularLocation>
        <location evidence="1">Cell membrane</location>
        <topology evidence="1">Multi-pass membrane protein</topology>
    </subcellularLocation>
</comment>
<keyword evidence="4 7" id="KW-0812">Transmembrane</keyword>
<name>A0A6A7XZ93_9HYPH</name>
<keyword evidence="3" id="KW-1003">Cell membrane</keyword>
<protein>
    <submittedName>
        <fullName evidence="8">GlsB/YeaQ/YmgE family stress response membrane protein</fullName>
    </submittedName>
</protein>
<evidence type="ECO:0000256" key="6">
    <source>
        <dbReference type="ARBA" id="ARBA00023136"/>
    </source>
</evidence>
<sequence>MNGVGFFSAIIIGIFAGWVAERAFNRRHGLLKNLVVGLIGSFLGGFLARTLNIQVMPGFGGSLVVSIVGALVLLFLLGLFSRRD</sequence>
<comment type="similarity">
    <text evidence="2">Belongs to the UPF0410 family.</text>
</comment>
<proteinExistence type="inferred from homology"/>
<evidence type="ECO:0000256" key="3">
    <source>
        <dbReference type="ARBA" id="ARBA00022475"/>
    </source>
</evidence>
<organism evidence="8 9">
    <name type="scientific">Segnochrobactrum spirostomi</name>
    <dbReference type="NCBI Taxonomy" id="2608987"/>
    <lineage>
        <taxon>Bacteria</taxon>
        <taxon>Pseudomonadati</taxon>
        <taxon>Pseudomonadota</taxon>
        <taxon>Alphaproteobacteria</taxon>
        <taxon>Hyphomicrobiales</taxon>
        <taxon>Segnochrobactraceae</taxon>
        <taxon>Segnochrobactrum</taxon>
    </lineage>
</organism>
<dbReference type="PANTHER" id="PTHR33884">
    <property type="entry name" value="UPF0410 PROTEIN YMGE"/>
    <property type="match status" value="1"/>
</dbReference>
<evidence type="ECO:0000313" key="8">
    <source>
        <dbReference type="EMBL" id="MQT11437.1"/>
    </source>
</evidence>
<dbReference type="Proteomes" id="UP000332515">
    <property type="component" value="Unassembled WGS sequence"/>
</dbReference>
<accession>A0A6A7XZ93</accession>
<dbReference type="EMBL" id="VWNA01000001">
    <property type="protein sequence ID" value="MQT11437.1"/>
    <property type="molecule type" value="Genomic_DNA"/>
</dbReference>
<evidence type="ECO:0000256" key="7">
    <source>
        <dbReference type="SAM" id="Phobius"/>
    </source>
</evidence>
<dbReference type="AlphaFoldDB" id="A0A6A7XZ93"/>
<dbReference type="PANTHER" id="PTHR33884:SF3">
    <property type="entry name" value="UPF0410 PROTEIN YMGE"/>
    <property type="match status" value="1"/>
</dbReference>
<keyword evidence="9" id="KW-1185">Reference proteome</keyword>
<dbReference type="GO" id="GO:0005886">
    <property type="term" value="C:plasma membrane"/>
    <property type="evidence" value="ECO:0007669"/>
    <property type="project" value="UniProtKB-SubCell"/>
</dbReference>
<dbReference type="InterPro" id="IPR007341">
    <property type="entry name" value="Transgly_assoc"/>
</dbReference>
<feature type="transmembrane region" description="Helical" evidence="7">
    <location>
        <begin position="31"/>
        <end position="48"/>
    </location>
</feature>
<gene>
    <name evidence="8" type="ORF">F0357_01850</name>
</gene>
<dbReference type="RefSeq" id="WP_153478096.1">
    <property type="nucleotide sequence ID" value="NZ_VWNA01000001.1"/>
</dbReference>
<feature type="transmembrane region" description="Helical" evidence="7">
    <location>
        <begin position="6"/>
        <end position="24"/>
    </location>
</feature>
<evidence type="ECO:0000256" key="1">
    <source>
        <dbReference type="ARBA" id="ARBA00004651"/>
    </source>
</evidence>
<dbReference type="Pfam" id="PF04226">
    <property type="entry name" value="Transgly_assoc"/>
    <property type="match status" value="1"/>
</dbReference>
<comment type="caution">
    <text evidence="8">The sequence shown here is derived from an EMBL/GenBank/DDBJ whole genome shotgun (WGS) entry which is preliminary data.</text>
</comment>
<keyword evidence="5 7" id="KW-1133">Transmembrane helix</keyword>
<keyword evidence="6 7" id="KW-0472">Membrane</keyword>
<evidence type="ECO:0000256" key="5">
    <source>
        <dbReference type="ARBA" id="ARBA00022989"/>
    </source>
</evidence>